<dbReference type="GO" id="GO:0005524">
    <property type="term" value="F:ATP binding"/>
    <property type="evidence" value="ECO:0007669"/>
    <property type="project" value="UniProtKB-KW"/>
</dbReference>
<organism evidence="14 15">
    <name type="scientific">Solirubrum puertoriconensis</name>
    <dbReference type="NCBI Taxonomy" id="1751427"/>
    <lineage>
        <taxon>Bacteria</taxon>
        <taxon>Pseudomonadati</taxon>
        <taxon>Bacteroidota</taxon>
        <taxon>Cytophagia</taxon>
        <taxon>Cytophagales</taxon>
    </lineage>
</organism>
<dbReference type="PRINTS" id="PR00344">
    <property type="entry name" value="BCTRLSENSOR"/>
</dbReference>
<dbReference type="InterPro" id="IPR011006">
    <property type="entry name" value="CheY-like_superfamily"/>
</dbReference>
<evidence type="ECO:0000256" key="2">
    <source>
        <dbReference type="ARBA" id="ARBA00012438"/>
    </source>
</evidence>
<reference evidence="14 15" key="1">
    <citation type="submission" date="2015-11" db="EMBL/GenBank/DDBJ databases">
        <title>Solirubrum puertoriconensis gen. nov. an environmental bacteria isolated in Puerto Rico.</title>
        <authorList>
            <person name="Cuebas-Irizarry M.F."/>
            <person name="Montalvo-Rodriguez R."/>
        </authorList>
    </citation>
    <scope>NUCLEOTIDE SEQUENCE [LARGE SCALE GENOMIC DNA]</scope>
    <source>
        <strain evidence="14 15">MC1A</strain>
    </source>
</reference>
<evidence type="ECO:0000256" key="1">
    <source>
        <dbReference type="ARBA" id="ARBA00000085"/>
    </source>
</evidence>
<comment type="caution">
    <text evidence="14">The sequence shown here is derived from an EMBL/GenBank/DDBJ whole genome shotgun (WGS) entry which is preliminary data.</text>
</comment>
<dbReference type="FunFam" id="3.30.565.10:FF:000010">
    <property type="entry name" value="Sensor histidine kinase RcsC"/>
    <property type="match status" value="1"/>
</dbReference>
<dbReference type="Pfam" id="PF02518">
    <property type="entry name" value="HATPase_c"/>
    <property type="match status" value="1"/>
</dbReference>
<dbReference type="GO" id="GO:0000155">
    <property type="term" value="F:phosphorelay sensor kinase activity"/>
    <property type="evidence" value="ECO:0007669"/>
    <property type="project" value="InterPro"/>
</dbReference>
<dbReference type="InterPro" id="IPR036890">
    <property type="entry name" value="HATPase_C_sf"/>
</dbReference>
<keyword evidence="5" id="KW-0547">Nucleotide-binding</keyword>
<dbReference type="SMART" id="SM00448">
    <property type="entry name" value="REC"/>
    <property type="match status" value="1"/>
</dbReference>
<name>A0A9X0L5C2_SOLP1</name>
<dbReference type="Gene3D" id="3.30.565.10">
    <property type="entry name" value="Histidine kinase-like ATPase, C-terminal domain"/>
    <property type="match status" value="1"/>
</dbReference>
<dbReference type="Gene3D" id="3.40.50.2300">
    <property type="match status" value="1"/>
</dbReference>
<dbReference type="CDD" id="cd17546">
    <property type="entry name" value="REC_hyHK_CKI1_RcsC-like"/>
    <property type="match status" value="1"/>
</dbReference>
<dbReference type="InterPro" id="IPR004358">
    <property type="entry name" value="Sig_transdc_His_kin-like_C"/>
</dbReference>
<evidence type="ECO:0000256" key="3">
    <source>
        <dbReference type="ARBA" id="ARBA00022553"/>
    </source>
</evidence>
<feature type="domain" description="Histidine kinase" evidence="12">
    <location>
        <begin position="149"/>
        <end position="373"/>
    </location>
</feature>
<dbReference type="SUPFAM" id="SSF52172">
    <property type="entry name" value="CheY-like"/>
    <property type="match status" value="1"/>
</dbReference>
<keyword evidence="4" id="KW-0808">Transferase</keyword>
<evidence type="ECO:0000256" key="9">
    <source>
        <dbReference type="ARBA" id="ARBA00064003"/>
    </source>
</evidence>
<dbReference type="InterPro" id="IPR036097">
    <property type="entry name" value="HisK_dim/P_sf"/>
</dbReference>
<dbReference type="Gene3D" id="1.10.287.130">
    <property type="match status" value="1"/>
</dbReference>
<dbReference type="SUPFAM" id="SSF47384">
    <property type="entry name" value="Homodimeric domain of signal transducing histidine kinase"/>
    <property type="match status" value="1"/>
</dbReference>
<dbReference type="InterPro" id="IPR003661">
    <property type="entry name" value="HisK_dim/P_dom"/>
</dbReference>
<evidence type="ECO:0000313" key="15">
    <source>
        <dbReference type="Proteomes" id="UP000054223"/>
    </source>
</evidence>
<proteinExistence type="predicted"/>
<evidence type="ECO:0000256" key="8">
    <source>
        <dbReference type="ARBA" id="ARBA00023012"/>
    </source>
</evidence>
<evidence type="ECO:0000256" key="4">
    <source>
        <dbReference type="ARBA" id="ARBA00022679"/>
    </source>
</evidence>
<dbReference type="PANTHER" id="PTHR45339">
    <property type="entry name" value="HYBRID SIGNAL TRANSDUCTION HISTIDINE KINASE J"/>
    <property type="match status" value="1"/>
</dbReference>
<comment type="catalytic activity">
    <reaction evidence="1">
        <text>ATP + protein L-histidine = ADP + protein N-phospho-L-histidine.</text>
        <dbReference type="EC" id="2.7.13.3"/>
    </reaction>
</comment>
<evidence type="ECO:0000259" key="13">
    <source>
        <dbReference type="PROSITE" id="PS50110"/>
    </source>
</evidence>
<evidence type="ECO:0000259" key="12">
    <source>
        <dbReference type="PROSITE" id="PS50109"/>
    </source>
</evidence>
<dbReference type="FunFam" id="1.10.287.130:FF:000002">
    <property type="entry name" value="Two-component osmosensing histidine kinase"/>
    <property type="match status" value="1"/>
</dbReference>
<evidence type="ECO:0000256" key="6">
    <source>
        <dbReference type="ARBA" id="ARBA00022777"/>
    </source>
</evidence>
<dbReference type="PANTHER" id="PTHR45339:SF1">
    <property type="entry name" value="HYBRID SIGNAL TRANSDUCTION HISTIDINE KINASE J"/>
    <property type="match status" value="1"/>
</dbReference>
<dbReference type="AlphaFoldDB" id="A0A9X0L5C2"/>
<dbReference type="CDD" id="cd16922">
    <property type="entry name" value="HATPase_EvgS-ArcB-TorS-like"/>
    <property type="match status" value="1"/>
</dbReference>
<gene>
    <name evidence="14" type="ORF">ASU33_10115</name>
</gene>
<dbReference type="SUPFAM" id="SSF55874">
    <property type="entry name" value="ATPase domain of HSP90 chaperone/DNA topoisomerase II/histidine kinase"/>
    <property type="match status" value="1"/>
</dbReference>
<keyword evidence="3 11" id="KW-0597">Phosphoprotein</keyword>
<keyword evidence="7" id="KW-0067">ATP-binding</keyword>
<dbReference type="InterPro" id="IPR005467">
    <property type="entry name" value="His_kinase_dom"/>
</dbReference>
<evidence type="ECO:0000313" key="14">
    <source>
        <dbReference type="EMBL" id="KUG08507.1"/>
    </source>
</evidence>
<dbReference type="EC" id="2.7.13.3" evidence="2"/>
<keyword evidence="6" id="KW-0418">Kinase</keyword>
<evidence type="ECO:0000256" key="10">
    <source>
        <dbReference type="ARBA" id="ARBA00068150"/>
    </source>
</evidence>
<dbReference type="OrthoDB" id="9797097at2"/>
<accession>A0A9X0L5C2</accession>
<dbReference type="Pfam" id="PF00512">
    <property type="entry name" value="HisKA"/>
    <property type="match status" value="1"/>
</dbReference>
<evidence type="ECO:0000256" key="7">
    <source>
        <dbReference type="ARBA" id="ARBA00022840"/>
    </source>
</evidence>
<evidence type="ECO:0000256" key="5">
    <source>
        <dbReference type="ARBA" id="ARBA00022741"/>
    </source>
</evidence>
<dbReference type="PROSITE" id="PS50109">
    <property type="entry name" value="HIS_KIN"/>
    <property type="match status" value="1"/>
</dbReference>
<keyword evidence="8" id="KW-0902">Two-component regulatory system</keyword>
<feature type="modified residue" description="4-aspartylphosphate" evidence="11">
    <location>
        <position position="446"/>
    </location>
</feature>
<dbReference type="PROSITE" id="PS50110">
    <property type="entry name" value="RESPONSE_REGULATORY"/>
    <property type="match status" value="1"/>
</dbReference>
<keyword evidence="15" id="KW-1185">Reference proteome</keyword>
<protein>
    <recommendedName>
        <fullName evidence="10">Sensory/regulatory protein RpfC</fullName>
        <ecNumber evidence="2">2.7.13.3</ecNumber>
    </recommendedName>
</protein>
<feature type="domain" description="Response regulatory" evidence="13">
    <location>
        <begin position="397"/>
        <end position="515"/>
    </location>
</feature>
<sequence length="519" mass="56291">MTEPTFSTNVLPATLADAHARIQELNAKLAAQESLLRIPARNPNPVFRLHSNGQVIYTNQAGEELRRQQGSELEQQLRTQALAWAHEALATNAVRRQYLSIGEQHFKVCVTPEPSEQTATLYLTEVTELRQARLAAEAAAASRANFLANMSHEIRTPLNGVLGIANQLSKTPLNARQQELLGIIRSSGQHLLTVINDVLDMTKINAGMLELVQEPFDVCEVLYRAAEPLLMQAEEKGITVVATRLHDSCPNPQVLGDSHRLSQVILNLLSNAIKFTPAGGRIDAGGYQIAETDDTLTVEFRFSDTGVGIAPDKIDRIFESFTQAYADTSRQFGGTGLGLTITKALVEQMGGTLTVQSELGKGSTFAVRITLPRAKAPELPAAPQSTTTERTALQGKRLLLVEDNEVNRLVARMLLEEWGVVLDEAEDGRAGIQMAAQYSYDAVLMDIQMPGMSGLEATTAIRALPDAARAGVPIIALTANAFEADAQQYLAAGMNACVAKPFDEDLLYNTLVSVLPGNR</sequence>
<evidence type="ECO:0000256" key="11">
    <source>
        <dbReference type="PROSITE-ProRule" id="PRU00169"/>
    </source>
</evidence>
<dbReference type="EMBL" id="LNAL01000006">
    <property type="protein sequence ID" value="KUG08507.1"/>
    <property type="molecule type" value="Genomic_DNA"/>
</dbReference>
<comment type="subunit">
    <text evidence="9">At low DSF concentrations, interacts with RpfF.</text>
</comment>
<dbReference type="SMART" id="SM00388">
    <property type="entry name" value="HisKA"/>
    <property type="match status" value="1"/>
</dbReference>
<dbReference type="Proteomes" id="UP000054223">
    <property type="component" value="Unassembled WGS sequence"/>
</dbReference>
<dbReference type="SMART" id="SM00387">
    <property type="entry name" value="HATPase_c"/>
    <property type="match status" value="1"/>
</dbReference>
<dbReference type="InterPro" id="IPR001789">
    <property type="entry name" value="Sig_transdc_resp-reg_receiver"/>
</dbReference>
<dbReference type="RefSeq" id="WP_059070040.1">
    <property type="nucleotide sequence ID" value="NZ_LNAL01000006.1"/>
</dbReference>
<dbReference type="CDD" id="cd00082">
    <property type="entry name" value="HisKA"/>
    <property type="match status" value="1"/>
</dbReference>
<dbReference type="Pfam" id="PF00072">
    <property type="entry name" value="Response_reg"/>
    <property type="match status" value="1"/>
</dbReference>
<dbReference type="InterPro" id="IPR003594">
    <property type="entry name" value="HATPase_dom"/>
</dbReference>